<gene>
    <name evidence="2" type="ORF">SAY87_018650</name>
</gene>
<evidence type="ECO:0000256" key="1">
    <source>
        <dbReference type="SAM" id="MobiDB-lite"/>
    </source>
</evidence>
<name>A0AAN7K353_9MYRT</name>
<dbReference type="EMBL" id="JAXIOK010000012">
    <property type="protein sequence ID" value="KAK4757349.1"/>
    <property type="molecule type" value="Genomic_DNA"/>
</dbReference>
<feature type="region of interest" description="Disordered" evidence="1">
    <location>
        <begin position="1"/>
        <end position="31"/>
    </location>
</feature>
<protein>
    <submittedName>
        <fullName evidence="2">Uncharacterized protein</fullName>
    </submittedName>
</protein>
<proteinExistence type="predicted"/>
<dbReference type="PANTHER" id="PTHR33781">
    <property type="entry name" value="PROTEIN PHYTOCHROME KINASE SUBSTRATE 1-RELATED"/>
    <property type="match status" value="1"/>
</dbReference>
<dbReference type="Proteomes" id="UP001345219">
    <property type="component" value="Chromosome 15"/>
</dbReference>
<evidence type="ECO:0000313" key="3">
    <source>
        <dbReference type="Proteomes" id="UP001345219"/>
    </source>
</evidence>
<reference evidence="2 3" key="1">
    <citation type="journal article" date="2023" name="Hortic Res">
        <title>Pangenome of water caltrop reveals structural variations and asymmetric subgenome divergence after allopolyploidization.</title>
        <authorList>
            <person name="Zhang X."/>
            <person name="Chen Y."/>
            <person name="Wang L."/>
            <person name="Yuan Y."/>
            <person name="Fang M."/>
            <person name="Shi L."/>
            <person name="Lu R."/>
            <person name="Comes H.P."/>
            <person name="Ma Y."/>
            <person name="Chen Y."/>
            <person name="Huang G."/>
            <person name="Zhou Y."/>
            <person name="Zheng Z."/>
            <person name="Qiu Y."/>
        </authorList>
    </citation>
    <scope>NUCLEOTIDE SEQUENCE [LARGE SCALE GENOMIC DNA]</scope>
    <source>
        <tissue evidence="2">Roots</tissue>
    </source>
</reference>
<feature type="region of interest" description="Disordered" evidence="1">
    <location>
        <begin position="43"/>
        <end position="69"/>
    </location>
</feature>
<dbReference type="GO" id="GO:0009638">
    <property type="term" value="P:phototropism"/>
    <property type="evidence" value="ECO:0007669"/>
    <property type="project" value="InterPro"/>
</dbReference>
<feature type="region of interest" description="Disordered" evidence="1">
    <location>
        <begin position="132"/>
        <end position="152"/>
    </location>
</feature>
<accession>A0AAN7K353</accession>
<feature type="compositionally biased region" description="Low complexity" evidence="1">
    <location>
        <begin position="1"/>
        <end position="19"/>
    </location>
</feature>
<feature type="compositionally biased region" description="Polar residues" evidence="1">
    <location>
        <begin position="132"/>
        <end position="151"/>
    </location>
</feature>
<sequence length="251" mass="27569">MKPTSSLTTSTQQQHQTVSIPPPLEAQLKSHLPATDVSFSSYLPRKKLDKSKSTSSPEEHLGSAPDDSELSIFNAQRCFGEGNQHDKVPGSSKRISPLEFRNLNLYKPSGFPRFSSASSIDGYGPGYRTRSLASEASQNSQTGLLSSNARGVNSGARICGKEWSRIIPRWLLLPPKCLCAGKKSVQVKERTVDNHRVSAPREAASPKMTVEVRSSKVNMIPDSQEGFQNTEIEREQDTLSTIQVSSQFHVP</sequence>
<evidence type="ECO:0000313" key="2">
    <source>
        <dbReference type="EMBL" id="KAK4757349.1"/>
    </source>
</evidence>
<keyword evidence="3" id="KW-1185">Reference proteome</keyword>
<organism evidence="2 3">
    <name type="scientific">Trapa incisa</name>
    <dbReference type="NCBI Taxonomy" id="236973"/>
    <lineage>
        <taxon>Eukaryota</taxon>
        <taxon>Viridiplantae</taxon>
        <taxon>Streptophyta</taxon>
        <taxon>Embryophyta</taxon>
        <taxon>Tracheophyta</taxon>
        <taxon>Spermatophyta</taxon>
        <taxon>Magnoliopsida</taxon>
        <taxon>eudicotyledons</taxon>
        <taxon>Gunneridae</taxon>
        <taxon>Pentapetalae</taxon>
        <taxon>rosids</taxon>
        <taxon>malvids</taxon>
        <taxon>Myrtales</taxon>
        <taxon>Lythraceae</taxon>
        <taxon>Trapa</taxon>
    </lineage>
</organism>
<dbReference type="PANTHER" id="PTHR33781:SF1">
    <property type="entry name" value="PROTEIN PHYTOCHROME KINASE SUBSTRATE 4"/>
    <property type="match status" value="1"/>
</dbReference>
<dbReference type="AlphaFoldDB" id="A0AAN7K353"/>
<comment type="caution">
    <text evidence="2">The sequence shown here is derived from an EMBL/GenBank/DDBJ whole genome shotgun (WGS) entry which is preliminary data.</text>
</comment>
<dbReference type="InterPro" id="IPR039615">
    <property type="entry name" value="PKS"/>
</dbReference>